<feature type="compositionally biased region" description="Basic and acidic residues" evidence="1">
    <location>
        <begin position="340"/>
        <end position="352"/>
    </location>
</feature>
<dbReference type="EMBL" id="KV419395">
    <property type="protein sequence ID" value="KZS98211.1"/>
    <property type="molecule type" value="Genomic_DNA"/>
</dbReference>
<reference evidence="3 4" key="1">
    <citation type="journal article" date="2016" name="Mol. Biol. Evol.">
        <title>Comparative Genomics of Early-Diverging Mushroom-Forming Fungi Provides Insights into the Origins of Lignocellulose Decay Capabilities.</title>
        <authorList>
            <person name="Nagy L.G."/>
            <person name="Riley R."/>
            <person name="Tritt A."/>
            <person name="Adam C."/>
            <person name="Daum C."/>
            <person name="Floudas D."/>
            <person name="Sun H."/>
            <person name="Yadav J.S."/>
            <person name="Pangilinan J."/>
            <person name="Larsson K.H."/>
            <person name="Matsuura K."/>
            <person name="Barry K."/>
            <person name="Labutti K."/>
            <person name="Kuo R."/>
            <person name="Ohm R.A."/>
            <person name="Bhattacharya S.S."/>
            <person name="Shirouzu T."/>
            <person name="Yoshinaga Y."/>
            <person name="Martin F.M."/>
            <person name="Grigoriev I.V."/>
            <person name="Hibbett D.S."/>
        </authorList>
    </citation>
    <scope>NUCLEOTIDE SEQUENCE [LARGE SCALE GENOMIC DNA]</scope>
    <source>
        <strain evidence="3 4">HHB9708</strain>
    </source>
</reference>
<name>A0A164ZXV4_9AGAM</name>
<dbReference type="Pfam" id="PF10390">
    <property type="entry name" value="ELL"/>
    <property type="match status" value="1"/>
</dbReference>
<dbReference type="GO" id="GO:0006368">
    <property type="term" value="P:transcription elongation by RNA polymerase II"/>
    <property type="evidence" value="ECO:0007669"/>
    <property type="project" value="InterPro"/>
</dbReference>
<feature type="compositionally biased region" description="Polar residues" evidence="1">
    <location>
        <begin position="118"/>
        <end position="127"/>
    </location>
</feature>
<dbReference type="Gene3D" id="1.10.10.2670">
    <property type="entry name" value="E3 ubiquitin-protein ligase"/>
    <property type="match status" value="1"/>
</dbReference>
<evidence type="ECO:0000313" key="4">
    <source>
        <dbReference type="Proteomes" id="UP000076722"/>
    </source>
</evidence>
<organism evidence="3 4">
    <name type="scientific">Sistotremastrum niveocremeum HHB9708</name>
    <dbReference type="NCBI Taxonomy" id="1314777"/>
    <lineage>
        <taxon>Eukaryota</taxon>
        <taxon>Fungi</taxon>
        <taxon>Dikarya</taxon>
        <taxon>Basidiomycota</taxon>
        <taxon>Agaricomycotina</taxon>
        <taxon>Agaricomycetes</taxon>
        <taxon>Sistotremastrales</taxon>
        <taxon>Sistotremastraceae</taxon>
        <taxon>Sertulicium</taxon>
        <taxon>Sertulicium niveocremeum</taxon>
    </lineage>
</organism>
<dbReference type="InterPro" id="IPR042065">
    <property type="entry name" value="E3_ELL-like"/>
</dbReference>
<dbReference type="OrthoDB" id="2587563at2759"/>
<sequence>MPLPNDGTLSVQGHALNAAALGTKTKKAMIIKLSEETLDALMTRRADKPTDIALEIDFGSKPGLHIGGIFFGGDVIKENSPHDIYIRSDKALAPLRNYANVQGKLTIKRELGAKSANKVRNSTIKSEQSSKERQIQRLDVVPPTTTTNGAPKKASTKKKSVPGSSSGSNSLMKQLYRNEGQHLKRASHVSVSEPSTSRRPSPMPPSTGMSAASTAELQAHPQTREKLIHFLALKSRSTEEVIASICDKHGNPPTASTVQDLLRSIAVEDQPADKSNPNGSGKHWRLRSESWTEVRPYEYPKLTDEERNAMARSARRVFHATLKITEKDPRWQHIAFPKSNGHDGQKADESPPKKHKPPSRTDALSVPISRNLPPSRTPSDSGGSKPNSTAPASEKVSAAHRRSLPGSKNVLQRVKAGSPLPSSSSTPTPHASSKPPSSSTLHDRASENGHSPLLSKQALSKPLVPPEPKRKRASDEERSATPIDPKRRRVSEEDDRKPLLPNGDSEKKRRDNMVPGSAERRSHQRSQSDVTFSAKRIQKELSPIPGPRVPMPSFTKGHRPSSSRDERESSITSTKMNGSSKGEKRRRNSPHYTSTEDEDEGSPSKSQKSSSRHQLPLKPSSSSSTHTLKSSSRGPRTATYIRPTLSIGGPLPTDHHLLRRKYQSIYPTYLHLFQLRLAQRSLIEQVLGPDGSTAAEEGEVDEELDLSSDALAEMMDPKELEVLNTDCEIYEKELRRIEEALRQ</sequence>
<feature type="compositionally biased region" description="Low complexity" evidence="1">
    <location>
        <begin position="189"/>
        <end position="213"/>
    </location>
</feature>
<dbReference type="InterPro" id="IPR019464">
    <property type="entry name" value="ELL_N"/>
</dbReference>
<dbReference type="Proteomes" id="UP000076722">
    <property type="component" value="Unassembled WGS sequence"/>
</dbReference>
<feature type="region of interest" description="Disordered" evidence="1">
    <location>
        <begin position="117"/>
        <end position="219"/>
    </location>
</feature>
<accession>A0A164ZXV4</accession>
<feature type="compositionally biased region" description="Low complexity" evidence="1">
    <location>
        <begin position="418"/>
        <end position="440"/>
    </location>
</feature>
<proteinExistence type="predicted"/>
<dbReference type="GO" id="GO:0008023">
    <property type="term" value="C:transcription elongation factor complex"/>
    <property type="evidence" value="ECO:0007669"/>
    <property type="project" value="InterPro"/>
</dbReference>
<feature type="region of interest" description="Disordered" evidence="1">
    <location>
        <begin position="329"/>
        <end position="652"/>
    </location>
</feature>
<keyword evidence="4" id="KW-1185">Reference proteome</keyword>
<gene>
    <name evidence="3" type="ORF">SISNIDRAFT_480980</name>
</gene>
<feature type="compositionally biased region" description="Polar residues" evidence="1">
    <location>
        <begin position="372"/>
        <end position="391"/>
    </location>
</feature>
<evidence type="ECO:0000313" key="3">
    <source>
        <dbReference type="EMBL" id="KZS98211.1"/>
    </source>
</evidence>
<dbReference type="AlphaFoldDB" id="A0A164ZXV4"/>
<feature type="compositionally biased region" description="Basic and acidic residues" evidence="1">
    <location>
        <begin position="490"/>
        <end position="512"/>
    </location>
</feature>
<feature type="domain" description="RNA polymerase II elongation factor ELL N-terminal" evidence="2">
    <location>
        <begin position="95"/>
        <end position="316"/>
    </location>
</feature>
<evidence type="ECO:0000259" key="2">
    <source>
        <dbReference type="Pfam" id="PF10390"/>
    </source>
</evidence>
<dbReference type="STRING" id="1314777.A0A164ZXV4"/>
<feature type="compositionally biased region" description="Low complexity" evidence="1">
    <location>
        <begin position="616"/>
        <end position="632"/>
    </location>
</feature>
<evidence type="ECO:0000256" key="1">
    <source>
        <dbReference type="SAM" id="MobiDB-lite"/>
    </source>
</evidence>
<feature type="compositionally biased region" description="Low complexity" evidence="1">
    <location>
        <begin position="161"/>
        <end position="173"/>
    </location>
</feature>
<protein>
    <recommendedName>
        <fullName evidence="2">RNA polymerase II elongation factor ELL N-terminal domain-containing protein</fullName>
    </recommendedName>
</protein>